<protein>
    <submittedName>
        <fullName evidence="1">Uncharacterized protein</fullName>
    </submittedName>
</protein>
<dbReference type="Proteomes" id="UP000439903">
    <property type="component" value="Unassembled WGS sequence"/>
</dbReference>
<gene>
    <name evidence="1" type="ORF">F8M41_021562</name>
</gene>
<evidence type="ECO:0000313" key="1">
    <source>
        <dbReference type="EMBL" id="KAF0492715.1"/>
    </source>
</evidence>
<name>A0A8H4AGL7_GIGMA</name>
<reference evidence="1 2" key="1">
    <citation type="journal article" date="2019" name="Environ. Microbiol.">
        <title>At the nexus of three kingdoms: the genome of the mycorrhizal fungus Gigaspora margarita provides insights into plant, endobacterial and fungal interactions.</title>
        <authorList>
            <person name="Venice F."/>
            <person name="Ghignone S."/>
            <person name="Salvioli di Fossalunga A."/>
            <person name="Amselem J."/>
            <person name="Novero M."/>
            <person name="Xianan X."/>
            <person name="Sedzielewska Toro K."/>
            <person name="Morin E."/>
            <person name="Lipzen A."/>
            <person name="Grigoriev I.V."/>
            <person name="Henrissat B."/>
            <person name="Martin F.M."/>
            <person name="Bonfante P."/>
        </authorList>
    </citation>
    <scope>NUCLEOTIDE SEQUENCE [LARGE SCALE GENOMIC DNA]</scope>
    <source>
        <strain evidence="1 2">BEG34</strain>
    </source>
</reference>
<dbReference type="AlphaFoldDB" id="A0A8H4AGL7"/>
<accession>A0A8H4AGL7</accession>
<proteinExistence type="predicted"/>
<evidence type="ECO:0000313" key="2">
    <source>
        <dbReference type="Proteomes" id="UP000439903"/>
    </source>
</evidence>
<keyword evidence="2" id="KW-1185">Reference proteome</keyword>
<sequence length="169" mass="19531">MTKSTNKHKLNLVSKIKFAKKCALCCRQKKKCDCKKAVGLSKCINCMKYKREKRACLIQCMDCYKKNKIVKTGPFPQCENCKEINEDSPSEPIYEEDGKTYFTPGDGNKFEIREEIFERILKIKLRSGYDFNKFKTDKRIIISFPPPESNPPLPTSHLSLPGLDEVFFS</sequence>
<comment type="caution">
    <text evidence="1">The sequence shown here is derived from an EMBL/GenBank/DDBJ whole genome shotgun (WGS) entry which is preliminary data.</text>
</comment>
<dbReference type="OrthoDB" id="2484167at2759"/>
<organism evidence="1 2">
    <name type="scientific">Gigaspora margarita</name>
    <dbReference type="NCBI Taxonomy" id="4874"/>
    <lineage>
        <taxon>Eukaryota</taxon>
        <taxon>Fungi</taxon>
        <taxon>Fungi incertae sedis</taxon>
        <taxon>Mucoromycota</taxon>
        <taxon>Glomeromycotina</taxon>
        <taxon>Glomeromycetes</taxon>
        <taxon>Diversisporales</taxon>
        <taxon>Gigasporaceae</taxon>
        <taxon>Gigaspora</taxon>
    </lineage>
</organism>
<dbReference type="EMBL" id="WTPW01000636">
    <property type="protein sequence ID" value="KAF0492715.1"/>
    <property type="molecule type" value="Genomic_DNA"/>
</dbReference>